<protein>
    <submittedName>
        <fullName evidence="2">DUF2891 domain-containing protein</fullName>
    </submittedName>
</protein>
<dbReference type="RefSeq" id="WP_344674336.1">
    <property type="nucleotide sequence ID" value="NZ_BAAAZI010000007.1"/>
</dbReference>
<feature type="chain" id="PRO_5046651991" evidence="1">
    <location>
        <begin position="19"/>
        <end position="366"/>
    </location>
</feature>
<feature type="signal peptide" evidence="1">
    <location>
        <begin position="1"/>
        <end position="18"/>
    </location>
</feature>
<keyword evidence="1" id="KW-0732">Signal</keyword>
<evidence type="ECO:0000313" key="3">
    <source>
        <dbReference type="Proteomes" id="UP001500101"/>
    </source>
</evidence>
<reference evidence="3" key="1">
    <citation type="journal article" date="2019" name="Int. J. Syst. Evol. Microbiol.">
        <title>The Global Catalogue of Microorganisms (GCM) 10K type strain sequencing project: providing services to taxonomists for standard genome sequencing and annotation.</title>
        <authorList>
            <consortium name="The Broad Institute Genomics Platform"/>
            <consortium name="The Broad Institute Genome Sequencing Center for Infectious Disease"/>
            <person name="Wu L."/>
            <person name="Ma J."/>
        </authorList>
    </citation>
    <scope>NUCLEOTIDE SEQUENCE [LARGE SCALE GENOMIC DNA]</scope>
    <source>
        <strain evidence="3">JCM 16704</strain>
    </source>
</reference>
<evidence type="ECO:0000256" key="1">
    <source>
        <dbReference type="SAM" id="SignalP"/>
    </source>
</evidence>
<accession>A0ABP7YPZ8</accession>
<sequence length="366" mass="41550">MKNIALSLFSCCTLLLTACNSTDKNTAPKPIEEIKLTADIAKSIFALPTHCLEVEYPNKLGQVLGSDADLKSPKTLRPVFYGCFDWHSSVHGYWSIIKLMKQFPELDTDGKIRALLNQHITSENVEIEKAFFEDPNNLSFERTYGWAWLFKLQEELHTWEDADAKRWESALKPLVDLLVKRYQEYLPKLVYPIRAGQHDNSAFGLSLSLDYAKTMKDQAFIKSIEDNSKRLFAKDNLCNLAYEPSGYDFLSPCLEEAFLMSKVLEPGRYDAWLKAFLPSLYESGFHLEPAIVKDRTDGKLVHLDGLNYSRAACLFGIAKAVPSLNHLKDLANEHLAFSINNISSQDDYMGTHWLGTFALYALSEKP</sequence>
<evidence type="ECO:0000313" key="2">
    <source>
        <dbReference type="EMBL" id="GAA4139489.1"/>
    </source>
</evidence>
<dbReference type="InterPro" id="IPR021365">
    <property type="entry name" value="DUF2891"/>
</dbReference>
<dbReference type="PROSITE" id="PS51257">
    <property type="entry name" value="PROKAR_LIPOPROTEIN"/>
    <property type="match status" value="1"/>
</dbReference>
<dbReference type="Pfam" id="PF11199">
    <property type="entry name" value="DUF2891"/>
    <property type="match status" value="1"/>
</dbReference>
<proteinExistence type="predicted"/>
<dbReference type="EMBL" id="BAAAZI010000007">
    <property type="protein sequence ID" value="GAA4139489.1"/>
    <property type="molecule type" value="Genomic_DNA"/>
</dbReference>
<name>A0ABP7YPZ8_9SPHI</name>
<comment type="caution">
    <text evidence="2">The sequence shown here is derived from an EMBL/GenBank/DDBJ whole genome shotgun (WGS) entry which is preliminary data.</text>
</comment>
<organism evidence="2 3">
    <name type="scientific">Sphingobacterium kyonggiense</name>
    <dbReference type="NCBI Taxonomy" id="714075"/>
    <lineage>
        <taxon>Bacteria</taxon>
        <taxon>Pseudomonadati</taxon>
        <taxon>Bacteroidota</taxon>
        <taxon>Sphingobacteriia</taxon>
        <taxon>Sphingobacteriales</taxon>
        <taxon>Sphingobacteriaceae</taxon>
        <taxon>Sphingobacterium</taxon>
    </lineage>
</organism>
<dbReference type="Proteomes" id="UP001500101">
    <property type="component" value="Unassembled WGS sequence"/>
</dbReference>
<keyword evidence="3" id="KW-1185">Reference proteome</keyword>
<gene>
    <name evidence="2" type="ORF">GCM10022216_17670</name>
</gene>